<accession>A0A378LA11</accession>
<evidence type="ECO:0000313" key="3">
    <source>
        <dbReference type="EMBL" id="KTD81141.1"/>
    </source>
</evidence>
<evidence type="ECO:0000313" key="5">
    <source>
        <dbReference type="Proteomes" id="UP000054820"/>
    </source>
</evidence>
<feature type="domain" description="DUF5638" evidence="2">
    <location>
        <begin position="3"/>
        <end position="100"/>
    </location>
</feature>
<dbReference type="InterPro" id="IPR040737">
    <property type="entry name" value="DUF5638"/>
</dbReference>
<gene>
    <name evidence="3" type="ORF">Lstg_0368</name>
    <name evidence="4" type="ORF">NCTC11991_01772</name>
</gene>
<dbReference type="AlphaFoldDB" id="A0A378LA11"/>
<keyword evidence="1" id="KW-1133">Transmembrane helix</keyword>
<keyword evidence="1" id="KW-0812">Transmembrane</keyword>
<keyword evidence="1" id="KW-0472">Membrane</keyword>
<dbReference type="EMBL" id="UGOY01000001">
    <property type="protein sequence ID" value="STY23170.1"/>
    <property type="molecule type" value="Genomic_DNA"/>
</dbReference>
<evidence type="ECO:0000259" key="2">
    <source>
        <dbReference type="Pfam" id="PF18688"/>
    </source>
</evidence>
<evidence type="ECO:0000313" key="4">
    <source>
        <dbReference type="EMBL" id="STY23170.1"/>
    </source>
</evidence>
<reference evidence="3 5" key="1">
    <citation type="submission" date="2015-11" db="EMBL/GenBank/DDBJ databases">
        <title>Genomic analysis of 38 Legionella species identifies large and diverse effector repertoires.</title>
        <authorList>
            <person name="Burstein D."/>
            <person name="Amaro F."/>
            <person name="Zusman T."/>
            <person name="Lifshitz Z."/>
            <person name="Cohen O."/>
            <person name="Gilbert J.A."/>
            <person name="Pupko T."/>
            <person name="Shuman H.A."/>
            <person name="Segal G."/>
        </authorList>
    </citation>
    <scope>NUCLEOTIDE SEQUENCE [LARGE SCALE GENOMIC DNA]</scope>
    <source>
        <strain evidence="3 5">SC-18-C9</strain>
    </source>
</reference>
<dbReference type="STRING" id="460.Lstg_0368"/>
<feature type="transmembrane region" description="Helical" evidence="1">
    <location>
        <begin position="113"/>
        <end position="141"/>
    </location>
</feature>
<organism evidence="4 6">
    <name type="scientific">Legionella steigerwaltii</name>
    <dbReference type="NCBI Taxonomy" id="460"/>
    <lineage>
        <taxon>Bacteria</taxon>
        <taxon>Pseudomonadati</taxon>
        <taxon>Pseudomonadota</taxon>
        <taxon>Gammaproteobacteria</taxon>
        <taxon>Legionellales</taxon>
        <taxon>Legionellaceae</taxon>
        <taxon>Legionella</taxon>
    </lineage>
</organism>
<dbReference type="RefSeq" id="WP_058475948.1">
    <property type="nucleotide sequence ID" value="NZ_CAAAIO010000003.1"/>
</dbReference>
<evidence type="ECO:0000256" key="1">
    <source>
        <dbReference type="SAM" id="Phobius"/>
    </source>
</evidence>
<dbReference type="EMBL" id="LNYZ01000001">
    <property type="protein sequence ID" value="KTD81141.1"/>
    <property type="molecule type" value="Genomic_DNA"/>
</dbReference>
<dbReference type="Proteomes" id="UP000054820">
    <property type="component" value="Unassembled WGS sequence"/>
</dbReference>
<protein>
    <recommendedName>
        <fullName evidence="2">DUF5638 domain-containing protein</fullName>
    </recommendedName>
</protein>
<proteinExistence type="predicted"/>
<name>A0A378LA11_9GAMM</name>
<evidence type="ECO:0000313" key="6">
    <source>
        <dbReference type="Proteomes" id="UP000255110"/>
    </source>
</evidence>
<dbReference type="OrthoDB" id="5637654at2"/>
<keyword evidence="5" id="KW-1185">Reference proteome</keyword>
<reference evidence="4 6" key="2">
    <citation type="submission" date="2018-06" db="EMBL/GenBank/DDBJ databases">
        <authorList>
            <consortium name="Pathogen Informatics"/>
            <person name="Doyle S."/>
        </authorList>
    </citation>
    <scope>NUCLEOTIDE SEQUENCE [LARGE SCALE GENOMIC DNA]</scope>
    <source>
        <strain evidence="4 6">NCTC11991</strain>
    </source>
</reference>
<sequence length="202" mass="23063">MPNSLEERLVSCHNKLLRLYEENEPEPILLQHLNDVDTYYNTSFNKSIYARKTIVESYEWFVDNLIKVKNGGLSADKALKMIQDQTFNRKLGIAFYNIVKTLETTFWAAASSIFFLCATTITAPNALLGFGLTIIAAALLIKSISNFLQCIDDFKSYTRLNDEDERERYLVTFFKPQNSAASGSRMEIFDEQITESITLAVQ</sequence>
<dbReference type="Proteomes" id="UP000255110">
    <property type="component" value="Unassembled WGS sequence"/>
</dbReference>
<dbReference type="Pfam" id="PF18688">
    <property type="entry name" value="DUF5638"/>
    <property type="match status" value="1"/>
</dbReference>